<proteinExistence type="predicted"/>
<feature type="domain" description="DUF218" evidence="1">
    <location>
        <begin position="12"/>
        <end position="136"/>
    </location>
</feature>
<gene>
    <name evidence="2" type="ORF">H8E19_02805</name>
</gene>
<dbReference type="Pfam" id="PF02698">
    <property type="entry name" value="DUF218"/>
    <property type="match status" value="1"/>
</dbReference>
<sequence length="182" mass="20242">MVNKEPVKSDFIVVQNGVPYRAIYGADLYNKGYAPAVYVGKAEVDPLLTLLQEEYGICTTLQEEVYKKILVQKNVPESVIRFFGNGHISTVEEAEALKRTIGDKPVKLLIVSSPLTSRRAAIIFSDVLPHAKICVVSNPYEQFTGKWWTNRKVATTVVLETIKSIFYKLGGAFRSTDAPSSQ</sequence>
<accession>A0A8J6MWR9</accession>
<reference evidence="2 3" key="1">
    <citation type="submission" date="2020-08" db="EMBL/GenBank/DDBJ databases">
        <title>Bridging the membrane lipid divide: bacteria of the FCB group superphylum have the potential to synthesize archaeal ether lipids.</title>
        <authorList>
            <person name="Villanueva L."/>
            <person name="Von Meijenfeldt F.A.B."/>
            <person name="Westbye A.B."/>
            <person name="Yadav S."/>
            <person name="Hopmans E.C."/>
            <person name="Dutilh B.E."/>
            <person name="Sinninghe Damste J.S."/>
        </authorList>
    </citation>
    <scope>NUCLEOTIDE SEQUENCE [LARGE SCALE GENOMIC DNA]</scope>
    <source>
        <strain evidence="2">NIOZ-UU27</strain>
    </source>
</reference>
<protein>
    <submittedName>
        <fullName evidence="2">YdcF family protein</fullName>
    </submittedName>
</protein>
<evidence type="ECO:0000313" key="3">
    <source>
        <dbReference type="Proteomes" id="UP000650524"/>
    </source>
</evidence>
<dbReference type="InterPro" id="IPR003848">
    <property type="entry name" value="DUF218"/>
</dbReference>
<name>A0A8J6MWR9_9DELT</name>
<evidence type="ECO:0000259" key="1">
    <source>
        <dbReference type="Pfam" id="PF02698"/>
    </source>
</evidence>
<dbReference type="CDD" id="cd06259">
    <property type="entry name" value="YdcF-like"/>
    <property type="match status" value="1"/>
</dbReference>
<dbReference type="EMBL" id="JACNJD010000124">
    <property type="protein sequence ID" value="MBC8176307.1"/>
    <property type="molecule type" value="Genomic_DNA"/>
</dbReference>
<evidence type="ECO:0000313" key="2">
    <source>
        <dbReference type="EMBL" id="MBC8176307.1"/>
    </source>
</evidence>
<organism evidence="2 3">
    <name type="scientific">Candidatus Desulfacyla euxinica</name>
    <dbReference type="NCBI Taxonomy" id="2841693"/>
    <lineage>
        <taxon>Bacteria</taxon>
        <taxon>Deltaproteobacteria</taxon>
        <taxon>Candidatus Desulfacyla</taxon>
    </lineage>
</organism>
<dbReference type="Proteomes" id="UP000650524">
    <property type="component" value="Unassembled WGS sequence"/>
</dbReference>
<comment type="caution">
    <text evidence="2">The sequence shown here is derived from an EMBL/GenBank/DDBJ whole genome shotgun (WGS) entry which is preliminary data.</text>
</comment>
<dbReference type="AlphaFoldDB" id="A0A8J6MWR9"/>